<dbReference type="Proteomes" id="UP001501845">
    <property type="component" value="Unassembled WGS sequence"/>
</dbReference>
<organism evidence="1 2">
    <name type="scientific">Streptomyces tunisiensis</name>
    <dbReference type="NCBI Taxonomy" id="948699"/>
    <lineage>
        <taxon>Bacteria</taxon>
        <taxon>Bacillati</taxon>
        <taxon>Actinomycetota</taxon>
        <taxon>Actinomycetes</taxon>
        <taxon>Kitasatosporales</taxon>
        <taxon>Streptomycetaceae</taxon>
        <taxon>Streptomyces</taxon>
    </lineage>
</organism>
<evidence type="ECO:0000313" key="1">
    <source>
        <dbReference type="EMBL" id="GAA4149269.1"/>
    </source>
</evidence>
<accession>A0ABP7Z8L5</accession>
<gene>
    <name evidence="1" type="ORF">GCM10022285_58360</name>
</gene>
<reference evidence="2" key="1">
    <citation type="journal article" date="2019" name="Int. J. Syst. Evol. Microbiol.">
        <title>The Global Catalogue of Microorganisms (GCM) 10K type strain sequencing project: providing services to taxonomists for standard genome sequencing and annotation.</title>
        <authorList>
            <consortium name="The Broad Institute Genomics Platform"/>
            <consortium name="The Broad Institute Genome Sequencing Center for Infectious Disease"/>
            <person name="Wu L."/>
            <person name="Ma J."/>
        </authorList>
    </citation>
    <scope>NUCLEOTIDE SEQUENCE [LARGE SCALE GENOMIC DNA]</scope>
    <source>
        <strain evidence="2">JCM 17589</strain>
    </source>
</reference>
<sequence length="121" mass="13875">MIALEYLSLKCVRSATSPLGTEYDVALLTNGRNRKGFYSLGEGEVVDLSRSYNYGIEPNTPNTRWRFTLEKQTAAFTGDTEVTTIWRADYEGDSNFLFTKRTLHFDNEGDYAFSYRFVDLP</sequence>
<name>A0ABP7Z8L5_9ACTN</name>
<comment type="caution">
    <text evidence="1">The sequence shown here is derived from an EMBL/GenBank/DDBJ whole genome shotgun (WGS) entry which is preliminary data.</text>
</comment>
<dbReference type="EMBL" id="BAABBU010000034">
    <property type="protein sequence ID" value="GAA4149269.1"/>
    <property type="molecule type" value="Genomic_DNA"/>
</dbReference>
<keyword evidence="2" id="KW-1185">Reference proteome</keyword>
<evidence type="ECO:0000313" key="2">
    <source>
        <dbReference type="Proteomes" id="UP001501845"/>
    </source>
</evidence>
<protein>
    <submittedName>
        <fullName evidence="1">Uncharacterized protein</fullName>
    </submittedName>
</protein>
<proteinExistence type="predicted"/>
<dbReference type="RefSeq" id="WP_346158072.1">
    <property type="nucleotide sequence ID" value="NZ_BAABBU010000034.1"/>
</dbReference>